<protein>
    <recommendedName>
        <fullName evidence="3">TonB C-terminal domain-containing protein</fullName>
    </recommendedName>
</protein>
<gene>
    <name evidence="1" type="ORF">N0B16_08415</name>
</gene>
<evidence type="ECO:0000313" key="2">
    <source>
        <dbReference type="Proteomes" id="UP001208114"/>
    </source>
</evidence>
<dbReference type="RefSeq" id="WP_262990374.1">
    <property type="nucleotide sequence ID" value="NZ_JAOTEN010000002.1"/>
</dbReference>
<evidence type="ECO:0000313" key="1">
    <source>
        <dbReference type="EMBL" id="MCU7614461.1"/>
    </source>
</evidence>
<sequence length="149" mass="17244">MKKALFLFGIICSIFCFSQKNQAKNPVYTHISEIPNYAVLKTRLKLDDVAVKADQAPEFPGGMALFKRLFTEKMDNVELKNNQKLDTRIYFIVEKDGYIRNVVALGSDKKHTEAAELGLKRVFIRWKPAMIGDKKVRYLYTFPLTTKKY</sequence>
<proteinExistence type="predicted"/>
<dbReference type="EMBL" id="JAOTEN010000002">
    <property type="protein sequence ID" value="MCU7614461.1"/>
    <property type="molecule type" value="Genomic_DNA"/>
</dbReference>
<evidence type="ECO:0008006" key="3">
    <source>
        <dbReference type="Google" id="ProtNLM"/>
    </source>
</evidence>
<keyword evidence="2" id="KW-1185">Reference proteome</keyword>
<reference evidence="2" key="1">
    <citation type="submission" date="2023-07" db="EMBL/GenBank/DDBJ databases">
        <title>Chryseobacterium sp. GMJ5 Genome sequencing and assembly.</title>
        <authorList>
            <person name="Jung Y."/>
        </authorList>
    </citation>
    <scope>NUCLEOTIDE SEQUENCE [LARGE SCALE GENOMIC DNA]</scope>
    <source>
        <strain evidence="2">GMJ5</strain>
    </source>
</reference>
<name>A0ABT2VWU1_9FLAO</name>
<organism evidence="1 2">
    <name type="scientific">Chryseobacterium gilvum</name>
    <dbReference type="NCBI Taxonomy" id="2976534"/>
    <lineage>
        <taxon>Bacteria</taxon>
        <taxon>Pseudomonadati</taxon>
        <taxon>Bacteroidota</taxon>
        <taxon>Flavobacteriia</taxon>
        <taxon>Flavobacteriales</taxon>
        <taxon>Weeksellaceae</taxon>
        <taxon>Chryseobacterium group</taxon>
        <taxon>Chryseobacterium</taxon>
    </lineage>
</organism>
<accession>A0ABT2VWU1</accession>
<dbReference type="Proteomes" id="UP001208114">
    <property type="component" value="Unassembled WGS sequence"/>
</dbReference>
<comment type="caution">
    <text evidence="1">The sequence shown here is derived from an EMBL/GenBank/DDBJ whole genome shotgun (WGS) entry which is preliminary data.</text>
</comment>